<keyword evidence="6" id="KW-1185">Reference proteome</keyword>
<dbReference type="GO" id="GO:0003677">
    <property type="term" value="F:DNA binding"/>
    <property type="evidence" value="ECO:0007669"/>
    <property type="project" value="UniProtKB-KW"/>
</dbReference>
<dbReference type="EMBL" id="MAYT01000002">
    <property type="protein sequence ID" value="OCA92123.1"/>
    <property type="molecule type" value="Genomic_DNA"/>
</dbReference>
<dbReference type="InterPro" id="IPR050679">
    <property type="entry name" value="Bact_HTH_transcr_reg"/>
</dbReference>
<keyword evidence="1" id="KW-0805">Transcription regulation</keyword>
<dbReference type="SMART" id="SM00345">
    <property type="entry name" value="HTH_GNTR"/>
    <property type="match status" value="1"/>
</dbReference>
<evidence type="ECO:0000256" key="1">
    <source>
        <dbReference type="ARBA" id="ARBA00023015"/>
    </source>
</evidence>
<reference evidence="6" key="1">
    <citation type="submission" date="2016-05" db="EMBL/GenBank/DDBJ databases">
        <authorList>
            <person name="Liu B."/>
            <person name="Wang J."/>
            <person name="Zhu Y."/>
            <person name="Liu G."/>
            <person name="Chen Q."/>
            <person name="Chen Z."/>
            <person name="Lan J."/>
            <person name="Che J."/>
            <person name="Ge C."/>
            <person name="Shi H."/>
            <person name="Pan Z."/>
            <person name="Liu X."/>
        </authorList>
    </citation>
    <scope>NUCLEOTIDE SEQUENCE [LARGE SCALE GENOMIC DNA]</scope>
    <source>
        <strain evidence="6">FJAT-27215</strain>
    </source>
</reference>
<dbReference type="GO" id="GO:0045892">
    <property type="term" value="P:negative regulation of DNA-templated transcription"/>
    <property type="evidence" value="ECO:0007669"/>
    <property type="project" value="TreeGrafter"/>
</dbReference>
<dbReference type="SUPFAM" id="SSF64288">
    <property type="entry name" value="Chorismate lyase-like"/>
    <property type="match status" value="1"/>
</dbReference>
<dbReference type="GO" id="GO:0003700">
    <property type="term" value="F:DNA-binding transcription factor activity"/>
    <property type="evidence" value="ECO:0007669"/>
    <property type="project" value="InterPro"/>
</dbReference>
<dbReference type="CDD" id="cd07377">
    <property type="entry name" value="WHTH_GntR"/>
    <property type="match status" value="1"/>
</dbReference>
<proteinExistence type="predicted"/>
<dbReference type="Proteomes" id="UP000092578">
    <property type="component" value="Unassembled WGS sequence"/>
</dbReference>
<dbReference type="PRINTS" id="PR00035">
    <property type="entry name" value="HTHGNTR"/>
</dbReference>
<protein>
    <submittedName>
        <fullName evidence="5">GntR family transcriptional regulator</fullName>
    </submittedName>
</protein>
<accession>A0A1B9B7S5</accession>
<name>A0A1B9B7S5_9BACI</name>
<dbReference type="Gene3D" id="1.10.10.10">
    <property type="entry name" value="Winged helix-like DNA-binding domain superfamily/Winged helix DNA-binding domain"/>
    <property type="match status" value="1"/>
</dbReference>
<keyword evidence="3" id="KW-0804">Transcription</keyword>
<dbReference type="RefSeq" id="WP_065409542.1">
    <property type="nucleotide sequence ID" value="NZ_MAYT01000002.1"/>
</dbReference>
<dbReference type="Pfam" id="PF00392">
    <property type="entry name" value="GntR"/>
    <property type="match status" value="1"/>
</dbReference>
<dbReference type="InterPro" id="IPR028978">
    <property type="entry name" value="Chorismate_lyase_/UTRA_dom_sf"/>
</dbReference>
<sequence>MEMKFGDIQKGKKPLYTVVYDQLFQQIINGTFPVDTKLPAEPELAKMLGVSRMTLRQALALLQDDGLIKSVHGKGNFVTRSQNIKTAIGLEKIGNPMYKCHTEKIDNVEMTLRLDLESEYTQQVLGRKAAAVVAFERWYKSKDQAVAYSFTYMAIETVSEMGLDLQDEKRLLDMLEKEVYELAASTVTEIKRSTAIQSSTEKYQIVGAEECDLLLESVYINESYPVVYNKYYIPKEYSQIRIIASK</sequence>
<dbReference type="PANTHER" id="PTHR44846:SF1">
    <property type="entry name" value="MANNOSYL-D-GLYCERATE TRANSPORT_METABOLISM SYSTEM REPRESSOR MNGR-RELATED"/>
    <property type="match status" value="1"/>
</dbReference>
<keyword evidence="2" id="KW-0238">DNA-binding</keyword>
<evidence type="ECO:0000259" key="4">
    <source>
        <dbReference type="PROSITE" id="PS50949"/>
    </source>
</evidence>
<evidence type="ECO:0000313" key="5">
    <source>
        <dbReference type="EMBL" id="OCA92123.1"/>
    </source>
</evidence>
<feature type="domain" description="HTH gntR-type" evidence="4">
    <location>
        <begin position="13"/>
        <end position="81"/>
    </location>
</feature>
<dbReference type="PROSITE" id="PS50949">
    <property type="entry name" value="HTH_GNTR"/>
    <property type="match status" value="1"/>
</dbReference>
<organism evidence="5 6">
    <name type="scientific">Pseudobacillus wudalianchiensis</name>
    <dbReference type="NCBI Taxonomy" id="1743143"/>
    <lineage>
        <taxon>Bacteria</taxon>
        <taxon>Bacillati</taxon>
        <taxon>Bacillota</taxon>
        <taxon>Bacilli</taxon>
        <taxon>Bacillales</taxon>
        <taxon>Bacillaceae</taxon>
        <taxon>Pseudobacillus</taxon>
    </lineage>
</organism>
<evidence type="ECO:0000256" key="3">
    <source>
        <dbReference type="ARBA" id="ARBA00023163"/>
    </source>
</evidence>
<dbReference type="SUPFAM" id="SSF46785">
    <property type="entry name" value="Winged helix' DNA-binding domain"/>
    <property type="match status" value="1"/>
</dbReference>
<dbReference type="InterPro" id="IPR036390">
    <property type="entry name" value="WH_DNA-bd_sf"/>
</dbReference>
<evidence type="ECO:0000256" key="2">
    <source>
        <dbReference type="ARBA" id="ARBA00023125"/>
    </source>
</evidence>
<gene>
    <name evidence="5" type="ORF">A8F95_18465</name>
</gene>
<dbReference type="InterPro" id="IPR036388">
    <property type="entry name" value="WH-like_DNA-bd_sf"/>
</dbReference>
<dbReference type="PANTHER" id="PTHR44846">
    <property type="entry name" value="MANNOSYL-D-GLYCERATE TRANSPORT/METABOLISM SYSTEM REPRESSOR MNGR-RELATED"/>
    <property type="match status" value="1"/>
</dbReference>
<comment type="caution">
    <text evidence="5">The sequence shown here is derived from an EMBL/GenBank/DDBJ whole genome shotgun (WGS) entry which is preliminary data.</text>
</comment>
<dbReference type="AlphaFoldDB" id="A0A1B9B7S5"/>
<evidence type="ECO:0000313" key="6">
    <source>
        <dbReference type="Proteomes" id="UP000092578"/>
    </source>
</evidence>
<dbReference type="InterPro" id="IPR000524">
    <property type="entry name" value="Tscrpt_reg_HTH_GntR"/>
</dbReference>